<sequence length="49" mass="5217">MSVQLAQLGIYGSGNLANLHRALSWQRGIQAFGSALYPISEKKQAAEAA</sequence>
<name>B3PC29_CELJU</name>
<proteinExistence type="predicted"/>
<accession>B3PC29</accession>
<organism evidence="1 2">
    <name type="scientific">Cellvibrio japonicus (strain Ueda107)</name>
    <name type="common">Pseudomonas fluorescens subsp. cellulosa</name>
    <dbReference type="NCBI Taxonomy" id="498211"/>
    <lineage>
        <taxon>Bacteria</taxon>
        <taxon>Pseudomonadati</taxon>
        <taxon>Pseudomonadota</taxon>
        <taxon>Gammaproteobacteria</taxon>
        <taxon>Cellvibrionales</taxon>
        <taxon>Cellvibrionaceae</taxon>
        <taxon>Cellvibrio</taxon>
    </lineage>
</organism>
<keyword evidence="2" id="KW-1185">Reference proteome</keyword>
<dbReference type="HOGENOM" id="CLU_3133723_0_0_6"/>
<evidence type="ECO:0000313" key="2">
    <source>
        <dbReference type="Proteomes" id="UP000001036"/>
    </source>
</evidence>
<evidence type="ECO:0000313" key="1">
    <source>
        <dbReference type="EMBL" id="ACE85530.1"/>
    </source>
</evidence>
<dbReference type="AlphaFoldDB" id="B3PC29"/>
<dbReference type="EMBL" id="CP000934">
    <property type="protein sequence ID" value="ACE85530.1"/>
    <property type="molecule type" value="Genomic_DNA"/>
</dbReference>
<protein>
    <submittedName>
        <fullName evidence="1">Uncharacterized protein</fullName>
    </submittedName>
</protein>
<gene>
    <name evidence="1" type="ordered locus">CJA_2842</name>
</gene>
<reference evidence="1 2" key="1">
    <citation type="journal article" date="2008" name="J. Bacteriol.">
        <title>Insights into plant cell wall degradation from the genome sequence of the soil bacterium Cellvibrio japonicus.</title>
        <authorList>
            <person name="Deboy R.T."/>
            <person name="Mongodin E.F."/>
            <person name="Fouts D.E."/>
            <person name="Tailford L.E."/>
            <person name="Khouri H."/>
            <person name="Emerson J.B."/>
            <person name="Mohamoud Y."/>
            <person name="Watkins K."/>
            <person name="Henrissat B."/>
            <person name="Gilbert H.J."/>
            <person name="Nelson K.E."/>
        </authorList>
    </citation>
    <scope>NUCLEOTIDE SEQUENCE [LARGE SCALE GENOMIC DNA]</scope>
    <source>
        <strain evidence="1 2">Ueda107</strain>
    </source>
</reference>
<dbReference type="KEGG" id="cja:CJA_2842"/>
<dbReference type="Proteomes" id="UP000001036">
    <property type="component" value="Chromosome"/>
</dbReference>